<feature type="region of interest" description="Disordered" evidence="7">
    <location>
        <begin position="1"/>
        <end position="22"/>
    </location>
</feature>
<dbReference type="PROSITE" id="PS50176">
    <property type="entry name" value="ARM_REPEAT"/>
    <property type="match status" value="2"/>
</dbReference>
<protein>
    <recommendedName>
        <fullName evidence="5">Importin subunit alpha</fullName>
    </recommendedName>
</protein>
<dbReference type="InterPro" id="IPR011989">
    <property type="entry name" value="ARM-like"/>
</dbReference>
<feature type="repeat" description="ARM" evidence="6">
    <location>
        <begin position="98"/>
        <end position="141"/>
    </location>
</feature>
<feature type="repeat" description="ARM" evidence="6">
    <location>
        <begin position="141"/>
        <end position="170"/>
    </location>
</feature>
<name>A0A6A5C105_NAEFO</name>
<dbReference type="SUPFAM" id="SSF48371">
    <property type="entry name" value="ARM repeat"/>
    <property type="match status" value="1"/>
</dbReference>
<evidence type="ECO:0000256" key="7">
    <source>
        <dbReference type="SAM" id="MobiDB-lite"/>
    </source>
</evidence>
<keyword evidence="3" id="KW-0677">Repeat</keyword>
<dbReference type="Pfam" id="PF00514">
    <property type="entry name" value="Arm"/>
    <property type="match status" value="7"/>
</dbReference>
<dbReference type="GO" id="GO:0061608">
    <property type="term" value="F:nuclear import signal receptor activity"/>
    <property type="evidence" value="ECO:0007669"/>
    <property type="project" value="InterPro"/>
</dbReference>
<dbReference type="VEuPathDB" id="AmoebaDB:NF0019090"/>
<dbReference type="Gene3D" id="1.25.10.10">
    <property type="entry name" value="Leucine-rich Repeat Variant"/>
    <property type="match status" value="1"/>
</dbReference>
<dbReference type="Proteomes" id="UP000444721">
    <property type="component" value="Unassembled WGS sequence"/>
</dbReference>
<evidence type="ECO:0000256" key="5">
    <source>
        <dbReference type="PIRNR" id="PIRNR005673"/>
    </source>
</evidence>
<evidence type="ECO:0000313" key="8">
    <source>
        <dbReference type="EMBL" id="KAF0980264.1"/>
    </source>
</evidence>
<dbReference type="InterPro" id="IPR000225">
    <property type="entry name" value="Armadillo"/>
</dbReference>
<dbReference type="GO" id="GO:0006606">
    <property type="term" value="P:protein import into nucleus"/>
    <property type="evidence" value="ECO:0007669"/>
    <property type="project" value="InterPro"/>
</dbReference>
<evidence type="ECO:0000256" key="3">
    <source>
        <dbReference type="ARBA" id="ARBA00022737"/>
    </source>
</evidence>
<feature type="compositionally biased region" description="Polar residues" evidence="7">
    <location>
        <begin position="1"/>
        <end position="13"/>
    </location>
</feature>
<reference evidence="8 9" key="1">
    <citation type="journal article" date="2019" name="Sci. Rep.">
        <title>Nanopore sequencing improves the draft genome of the human pathogenic amoeba Naegleria fowleri.</title>
        <authorList>
            <person name="Liechti N."/>
            <person name="Schurch N."/>
            <person name="Bruggmann R."/>
            <person name="Wittwer M."/>
        </authorList>
    </citation>
    <scope>NUCLEOTIDE SEQUENCE [LARGE SCALE GENOMIC DNA]</scope>
    <source>
        <strain evidence="8 9">ATCC 30894</strain>
    </source>
</reference>
<dbReference type="RefSeq" id="XP_044564977.1">
    <property type="nucleotide sequence ID" value="XM_044704112.1"/>
</dbReference>
<evidence type="ECO:0000313" key="9">
    <source>
        <dbReference type="Proteomes" id="UP000444721"/>
    </source>
</evidence>
<dbReference type="EMBL" id="VFQX01000019">
    <property type="protein sequence ID" value="KAF0980264.1"/>
    <property type="molecule type" value="Genomic_DNA"/>
</dbReference>
<evidence type="ECO:0000256" key="2">
    <source>
        <dbReference type="ARBA" id="ARBA00022448"/>
    </source>
</evidence>
<dbReference type="AlphaFoldDB" id="A0A6A5C105"/>
<dbReference type="VEuPathDB" id="AmoebaDB:FDP41_013478"/>
<evidence type="ECO:0000256" key="1">
    <source>
        <dbReference type="ARBA" id="ARBA00010394"/>
    </source>
</evidence>
<keyword evidence="9" id="KW-1185">Reference proteome</keyword>
<dbReference type="SMART" id="SM00185">
    <property type="entry name" value="ARM"/>
    <property type="match status" value="8"/>
</dbReference>
<evidence type="ECO:0000256" key="6">
    <source>
        <dbReference type="PROSITE-ProRule" id="PRU00259"/>
    </source>
</evidence>
<keyword evidence="2 5" id="KW-0813">Transport</keyword>
<gene>
    <name evidence="8" type="ORF">FDP41_013478</name>
</gene>
<dbReference type="InterPro" id="IPR016024">
    <property type="entry name" value="ARM-type_fold"/>
</dbReference>
<evidence type="ECO:0000256" key="4">
    <source>
        <dbReference type="ARBA" id="ARBA00022927"/>
    </source>
</evidence>
<dbReference type="OMA" id="EAIWILT"/>
<dbReference type="VEuPathDB" id="AmoebaDB:NfTy_028610"/>
<accession>A0A6A5C105</accession>
<keyword evidence="4 5" id="KW-0653">Protein transport</keyword>
<dbReference type="GO" id="GO:0005737">
    <property type="term" value="C:cytoplasm"/>
    <property type="evidence" value="ECO:0007669"/>
    <property type="project" value="InterPro"/>
</dbReference>
<comment type="similarity">
    <text evidence="1 5">Belongs to the importin alpha family.</text>
</comment>
<sequence>MSTDSEPTSSTMQEEAKHLHSSNPTLRLNATRFFRKLVSNAENSSSIFDRIIEQGVVPIFVEFLQNEKEHELQFESAWILTCFASGTSEHTQLVIQLGAVPIFIKLLIMNRNDDIQEQAISALGNIAGDGAKPRDLILREGALAPLLKIIAENPPGLSILRNVTWALSNICRPKPLTNFELISPAIPTLAHFLYHRDETVLMNACWALAYLCDGAGVEQIDQVIKACVVRRLVELMYQFIVSPKILSPALRAIGNIVTGNDDHVQVVLNCNPLFPLGKLILNATPKIRREACWTISNILAGNEKQIQEVIDANIIPSLIRNIETTQNDIKKESIWGILNAIIGGNNDQIMYIIEIGSNCVGLFCDIILNDKQKMKHDALKALSNIVRACRAKETGDCYEEMIKQKGLWHEVMYNQFRGATGHVKKFVDNLTNPNTSQLYDAVISFKDEMEDG</sequence>
<organism evidence="8 9">
    <name type="scientific">Naegleria fowleri</name>
    <name type="common">Brain eating amoeba</name>
    <dbReference type="NCBI Taxonomy" id="5763"/>
    <lineage>
        <taxon>Eukaryota</taxon>
        <taxon>Discoba</taxon>
        <taxon>Heterolobosea</taxon>
        <taxon>Tetramitia</taxon>
        <taxon>Eutetramitia</taxon>
        <taxon>Vahlkampfiidae</taxon>
        <taxon>Naegleria</taxon>
    </lineage>
</organism>
<dbReference type="GeneID" id="68120693"/>
<dbReference type="PIRSF" id="PIRSF005673">
    <property type="entry name" value="Importin_alpha"/>
    <property type="match status" value="1"/>
</dbReference>
<dbReference type="OrthoDB" id="29145at2759"/>
<dbReference type="PANTHER" id="PTHR23316">
    <property type="entry name" value="IMPORTIN ALPHA"/>
    <property type="match status" value="1"/>
</dbReference>
<proteinExistence type="inferred from homology"/>
<dbReference type="InterPro" id="IPR024931">
    <property type="entry name" value="Importin_alpha"/>
</dbReference>
<comment type="caution">
    <text evidence="8">The sequence shown here is derived from an EMBL/GenBank/DDBJ whole genome shotgun (WGS) entry which is preliminary data.</text>
</comment>